<dbReference type="EC" id="3.4.-.-" evidence="4"/>
<evidence type="ECO:0000256" key="2">
    <source>
        <dbReference type="SAM" id="Phobius"/>
    </source>
</evidence>
<keyword evidence="2" id="KW-0812">Transmembrane</keyword>
<dbReference type="InterPro" id="IPR003675">
    <property type="entry name" value="Rce1/LyrA-like_dom"/>
</dbReference>
<keyword evidence="4" id="KW-0378">Hydrolase</keyword>
<dbReference type="PANTHER" id="PTHR36435:SF1">
    <property type="entry name" value="CAAX AMINO TERMINAL PROTEASE FAMILY PROTEIN"/>
    <property type="match status" value="1"/>
</dbReference>
<dbReference type="GO" id="GO:0016787">
    <property type="term" value="F:hydrolase activity"/>
    <property type="evidence" value="ECO:0007669"/>
    <property type="project" value="UniProtKB-KW"/>
</dbReference>
<evidence type="ECO:0000256" key="1">
    <source>
        <dbReference type="ARBA" id="ARBA00009067"/>
    </source>
</evidence>
<proteinExistence type="inferred from homology"/>
<feature type="transmembrane region" description="Helical" evidence="2">
    <location>
        <begin position="164"/>
        <end position="184"/>
    </location>
</feature>
<dbReference type="Proteomes" id="UP001596171">
    <property type="component" value="Unassembled WGS sequence"/>
</dbReference>
<feature type="transmembrane region" description="Helical" evidence="2">
    <location>
        <begin position="99"/>
        <end position="117"/>
    </location>
</feature>
<comment type="caution">
    <text evidence="4">The sequence shown here is derived from an EMBL/GenBank/DDBJ whole genome shotgun (WGS) entry which is preliminary data.</text>
</comment>
<name>A0ABW1SMZ4_9LACO</name>
<sequence length="257" mass="28838">MSQSRHYPWFAILLIVLVPGLFLLVPSLTSRFVPGLYSGIVQDAVILVATWGLNHYLFKIPIKWWHSTHGWQQFLACLPALVLLLIPKLPAWIALGKLSFSPMIFFYAGYILLIGLTEEYIYRGVLLPLLAKALPGKTLLVIIIDSLAFGSVHLINLTGLNWSYVLPQLFLAAVTGVLLCGVYLKTKNLILPILLHAASDLNMINTFMSHTHNRAGLNTPWTISLLIVLVAAILFLLVVGFVYWQTRHINIEKQLFN</sequence>
<gene>
    <name evidence="4" type="ORF">ACFP1L_12850</name>
</gene>
<keyword evidence="2" id="KW-0472">Membrane</keyword>
<feature type="transmembrane region" description="Helical" evidence="2">
    <location>
        <begin position="74"/>
        <end position="93"/>
    </location>
</feature>
<feature type="transmembrane region" description="Helical" evidence="2">
    <location>
        <begin position="7"/>
        <end position="29"/>
    </location>
</feature>
<dbReference type="PANTHER" id="PTHR36435">
    <property type="entry name" value="SLR1288 PROTEIN"/>
    <property type="match status" value="1"/>
</dbReference>
<dbReference type="RefSeq" id="WP_137616711.1">
    <property type="nucleotide sequence ID" value="NZ_BJDI01000011.1"/>
</dbReference>
<feature type="domain" description="CAAX prenyl protease 2/Lysostaphin resistance protein A-like" evidence="3">
    <location>
        <begin position="103"/>
        <end position="201"/>
    </location>
</feature>
<protein>
    <submittedName>
        <fullName evidence="4">CPBP family intramembrane glutamic endopeptidase</fullName>
        <ecNumber evidence="4">3.4.-.-</ecNumber>
    </submittedName>
</protein>
<dbReference type="InterPro" id="IPR052710">
    <property type="entry name" value="CAAX_protease"/>
</dbReference>
<comment type="similarity">
    <text evidence="1">Belongs to the UPF0177 family.</text>
</comment>
<dbReference type="EMBL" id="JBHSSE010000027">
    <property type="protein sequence ID" value="MFC6202754.1"/>
    <property type="molecule type" value="Genomic_DNA"/>
</dbReference>
<organism evidence="4 5">
    <name type="scientific">Lactiplantibacillus nangangensis</name>
    <dbReference type="NCBI Taxonomy" id="2559917"/>
    <lineage>
        <taxon>Bacteria</taxon>
        <taxon>Bacillati</taxon>
        <taxon>Bacillota</taxon>
        <taxon>Bacilli</taxon>
        <taxon>Lactobacillales</taxon>
        <taxon>Lactobacillaceae</taxon>
        <taxon>Lactiplantibacillus</taxon>
    </lineage>
</organism>
<feature type="transmembrane region" description="Helical" evidence="2">
    <location>
        <begin position="138"/>
        <end position="158"/>
    </location>
</feature>
<evidence type="ECO:0000313" key="5">
    <source>
        <dbReference type="Proteomes" id="UP001596171"/>
    </source>
</evidence>
<feature type="transmembrane region" description="Helical" evidence="2">
    <location>
        <begin position="189"/>
        <end position="209"/>
    </location>
</feature>
<keyword evidence="5" id="KW-1185">Reference proteome</keyword>
<reference evidence="5" key="1">
    <citation type="journal article" date="2019" name="Int. J. Syst. Evol. Microbiol.">
        <title>The Global Catalogue of Microorganisms (GCM) 10K type strain sequencing project: providing services to taxonomists for standard genome sequencing and annotation.</title>
        <authorList>
            <consortium name="The Broad Institute Genomics Platform"/>
            <consortium name="The Broad Institute Genome Sequencing Center for Infectious Disease"/>
            <person name="Wu L."/>
            <person name="Ma J."/>
        </authorList>
    </citation>
    <scope>NUCLEOTIDE SEQUENCE [LARGE SCALE GENOMIC DNA]</scope>
    <source>
        <strain evidence="5">CCM 8930</strain>
    </source>
</reference>
<feature type="transmembrane region" description="Helical" evidence="2">
    <location>
        <begin position="221"/>
        <end position="244"/>
    </location>
</feature>
<keyword evidence="2" id="KW-1133">Transmembrane helix</keyword>
<accession>A0ABW1SMZ4</accession>
<dbReference type="Pfam" id="PF02517">
    <property type="entry name" value="Rce1-like"/>
    <property type="match status" value="1"/>
</dbReference>
<feature type="transmembrane region" description="Helical" evidence="2">
    <location>
        <begin position="35"/>
        <end position="53"/>
    </location>
</feature>
<evidence type="ECO:0000313" key="4">
    <source>
        <dbReference type="EMBL" id="MFC6202754.1"/>
    </source>
</evidence>
<evidence type="ECO:0000259" key="3">
    <source>
        <dbReference type="Pfam" id="PF02517"/>
    </source>
</evidence>